<dbReference type="AlphaFoldDB" id="A0A495RFH1"/>
<comment type="caution">
    <text evidence="1">The sequence shown here is derived from an EMBL/GenBank/DDBJ whole genome shotgun (WGS) entry which is preliminary data.</text>
</comment>
<dbReference type="GO" id="GO:0005975">
    <property type="term" value="P:carbohydrate metabolic process"/>
    <property type="evidence" value="ECO:0007669"/>
    <property type="project" value="InterPro"/>
</dbReference>
<dbReference type="InterPro" id="IPR011330">
    <property type="entry name" value="Glyco_hydro/deAcase_b/a-brl"/>
</dbReference>
<keyword evidence="2" id="KW-1185">Reference proteome</keyword>
<dbReference type="Gene3D" id="3.20.20.370">
    <property type="entry name" value="Glycoside hydrolase/deacetylase"/>
    <property type="match status" value="1"/>
</dbReference>
<evidence type="ECO:0000313" key="2">
    <source>
        <dbReference type="Proteomes" id="UP000278542"/>
    </source>
</evidence>
<accession>A0A495RFH1</accession>
<dbReference type="Proteomes" id="UP000278542">
    <property type="component" value="Unassembled WGS sequence"/>
</dbReference>
<dbReference type="RefSeq" id="WP_170143362.1">
    <property type="nucleotide sequence ID" value="NZ_RBWY01000002.1"/>
</dbReference>
<proteinExistence type="predicted"/>
<organism evidence="1 2">
    <name type="scientific">Orbus hercynius</name>
    <dbReference type="NCBI Taxonomy" id="593135"/>
    <lineage>
        <taxon>Bacteria</taxon>
        <taxon>Pseudomonadati</taxon>
        <taxon>Pseudomonadota</taxon>
        <taxon>Gammaproteobacteria</taxon>
        <taxon>Orbales</taxon>
        <taxon>Orbaceae</taxon>
        <taxon>Orbus</taxon>
    </lineage>
</organism>
<dbReference type="Pfam" id="PF04748">
    <property type="entry name" value="Polysacc_deac_2"/>
    <property type="match status" value="1"/>
</dbReference>
<gene>
    <name evidence="1" type="ORF">DES39_1433</name>
</gene>
<dbReference type="PANTHER" id="PTHR30105">
    <property type="entry name" value="UNCHARACTERIZED YIBQ-RELATED"/>
    <property type="match status" value="1"/>
</dbReference>
<protein>
    <recommendedName>
        <fullName evidence="3">Divergent polysaccharide deacetylase</fullName>
    </recommendedName>
</protein>
<dbReference type="CDD" id="cd10936">
    <property type="entry name" value="CE4_DAC2"/>
    <property type="match status" value="1"/>
</dbReference>
<dbReference type="PANTHER" id="PTHR30105:SF2">
    <property type="entry name" value="DIVERGENT POLYSACCHARIDE DEACETYLASE SUPERFAMILY"/>
    <property type="match status" value="1"/>
</dbReference>
<dbReference type="SUPFAM" id="SSF88713">
    <property type="entry name" value="Glycoside hydrolase/deacetylase"/>
    <property type="match status" value="1"/>
</dbReference>
<dbReference type="EMBL" id="RBWY01000002">
    <property type="protein sequence ID" value="RKS86014.1"/>
    <property type="molecule type" value="Genomic_DNA"/>
</dbReference>
<sequence length="275" mass="30931">MKQLILFVRVILVFLMIIPLADAAKLALVIDDFGYREHNEEQLILMPYPITIAVLPHSPNAAHMATLAHQNDKDVIIHLPMAPMGKQPLEIDTLFPSMSELEIKRIIDESVEKVPYAIGVNNHMGSLMTSDLAGMRKVMSSLSPYSLFFLDSRTIARSQAIIAAQEYRVAYATRNVFLDDSQDEQSIAHQLDIAIRFAQKHGSAIAIGHPYNATVKVLKEKLIQLPDDIELVNVSSLVLAPEKITLGDLAEQYKREIEQKVFDYMLLKQTNKKPD</sequence>
<reference evidence="1 2" key="1">
    <citation type="submission" date="2018-10" db="EMBL/GenBank/DDBJ databases">
        <title>Genomic Encyclopedia of Type Strains, Phase IV (KMG-IV): sequencing the most valuable type-strain genomes for metagenomic binning, comparative biology and taxonomic classification.</title>
        <authorList>
            <person name="Goeker M."/>
        </authorList>
    </citation>
    <scope>NUCLEOTIDE SEQUENCE [LARGE SCALE GENOMIC DNA]</scope>
    <source>
        <strain evidence="1 2">DSM 22228</strain>
    </source>
</reference>
<evidence type="ECO:0000313" key="1">
    <source>
        <dbReference type="EMBL" id="RKS86014.1"/>
    </source>
</evidence>
<evidence type="ECO:0008006" key="3">
    <source>
        <dbReference type="Google" id="ProtNLM"/>
    </source>
</evidence>
<dbReference type="InterPro" id="IPR006837">
    <property type="entry name" value="Divergent_DAC"/>
</dbReference>
<name>A0A495RFH1_9GAMM</name>